<evidence type="ECO:0000256" key="1">
    <source>
        <dbReference type="SAM" id="Phobius"/>
    </source>
</evidence>
<comment type="caution">
    <text evidence="2">The sequence shown here is derived from an EMBL/GenBank/DDBJ whole genome shotgun (WGS) entry which is preliminary data.</text>
</comment>
<name>A0A4Z0WI50_9GAMM</name>
<evidence type="ECO:0000313" key="2">
    <source>
        <dbReference type="EMBL" id="TGG95436.1"/>
    </source>
</evidence>
<keyword evidence="1" id="KW-0812">Transmembrane</keyword>
<feature type="transmembrane region" description="Helical" evidence="1">
    <location>
        <begin position="308"/>
        <end position="325"/>
    </location>
</feature>
<dbReference type="AlphaFoldDB" id="A0A4Z0WI50"/>
<feature type="transmembrane region" description="Helical" evidence="1">
    <location>
        <begin position="277"/>
        <end position="296"/>
    </location>
</feature>
<feature type="transmembrane region" description="Helical" evidence="1">
    <location>
        <begin position="224"/>
        <end position="242"/>
    </location>
</feature>
<dbReference type="Proteomes" id="UP000297475">
    <property type="component" value="Unassembled WGS sequence"/>
</dbReference>
<feature type="transmembrane region" description="Helical" evidence="1">
    <location>
        <begin position="248"/>
        <end position="265"/>
    </location>
</feature>
<feature type="transmembrane region" description="Helical" evidence="1">
    <location>
        <begin position="69"/>
        <end position="92"/>
    </location>
</feature>
<feature type="transmembrane region" description="Helical" evidence="1">
    <location>
        <begin position="38"/>
        <end position="57"/>
    </location>
</feature>
<feature type="transmembrane region" description="Helical" evidence="1">
    <location>
        <begin position="152"/>
        <end position="173"/>
    </location>
</feature>
<keyword evidence="3" id="KW-1185">Reference proteome</keyword>
<proteinExistence type="predicted"/>
<reference evidence="2 3" key="1">
    <citation type="submission" date="2019-04" db="EMBL/GenBank/DDBJ databases">
        <title>Natronospirillum operosus gen. nov., sp. nov., a haloalkaliphilic satellite isolated from decaying biomass of laboratory culture of cyanobacterium Geitlerinema sp. and proposal of Natronospirillaceae fam. nov. and Saccharospirillaceae fam. nov.</title>
        <authorList>
            <person name="Kevbrin V."/>
            <person name="Boltyanskaya Y."/>
            <person name="Koziaeva V."/>
            <person name="Grouzdev D.S."/>
            <person name="Park M."/>
            <person name="Cho J."/>
        </authorList>
    </citation>
    <scope>NUCLEOTIDE SEQUENCE [LARGE SCALE GENOMIC DNA]</scope>
    <source>
        <strain evidence="2 3">G-116</strain>
    </source>
</reference>
<gene>
    <name evidence="2" type="ORF">E4656_03155</name>
</gene>
<evidence type="ECO:0008006" key="4">
    <source>
        <dbReference type="Google" id="ProtNLM"/>
    </source>
</evidence>
<dbReference type="OrthoDB" id="8478704at2"/>
<feature type="transmembrane region" description="Helical" evidence="1">
    <location>
        <begin position="185"/>
        <end position="203"/>
    </location>
</feature>
<evidence type="ECO:0000313" key="3">
    <source>
        <dbReference type="Proteomes" id="UP000297475"/>
    </source>
</evidence>
<dbReference type="EMBL" id="SRMF01000001">
    <property type="protein sequence ID" value="TGG95436.1"/>
    <property type="molecule type" value="Genomic_DNA"/>
</dbReference>
<organism evidence="2 3">
    <name type="scientific">Natronospirillum operosum</name>
    <dbReference type="NCBI Taxonomy" id="2759953"/>
    <lineage>
        <taxon>Bacteria</taxon>
        <taxon>Pseudomonadati</taxon>
        <taxon>Pseudomonadota</taxon>
        <taxon>Gammaproteobacteria</taxon>
        <taxon>Oceanospirillales</taxon>
        <taxon>Natronospirillaceae</taxon>
        <taxon>Natronospirillum</taxon>
    </lineage>
</organism>
<keyword evidence="1" id="KW-1133">Transmembrane helix</keyword>
<keyword evidence="1" id="KW-0472">Membrane</keyword>
<sequence>MKRLTSSRSTTQALCLVVLCAVGSELLAAYADSTGDVPALLFAVVFFGALYGAPALLAREVVRRAGWGWPSLLLLALALGIAQACLIDQSLFSENYYGYEGWAESRQAAYIPVFSISAGQAYNFIIGHVIFSFGAPIALAEAWRPDRARRSWLGPVGIAVAVVAYIGAALLIASDPESQSASTSQFITSAVLVIVCIAAAWYVGRAAGRAKASTLPDQASIKPFPIFAMTFVPALLLASDVFGESWSGFVFNTAITALVGAFVWWRARRQDWSVHHTAAVALAFLICRGMLAFTYFPLAGEVEPIAKYTHNIVMLVVAVAGWFALRPSWGNHSKS</sequence>
<feature type="transmembrane region" description="Helical" evidence="1">
    <location>
        <begin position="121"/>
        <end position="140"/>
    </location>
</feature>
<accession>A0A4Z0WI50</accession>
<dbReference type="RefSeq" id="WP_135481105.1">
    <property type="nucleotide sequence ID" value="NZ_SRMF01000001.1"/>
</dbReference>
<protein>
    <recommendedName>
        <fullName evidence="4">DUF998 domain-containing protein</fullName>
    </recommendedName>
</protein>